<evidence type="ECO:0000256" key="13">
    <source>
        <dbReference type="SAM" id="Coils"/>
    </source>
</evidence>
<evidence type="ECO:0000256" key="8">
    <source>
        <dbReference type="ARBA" id="ARBA00023212"/>
    </source>
</evidence>
<evidence type="ECO:0000256" key="9">
    <source>
        <dbReference type="ARBA" id="ARBA00023306"/>
    </source>
</evidence>
<dbReference type="PROSITE" id="PS51450">
    <property type="entry name" value="LRR"/>
    <property type="match status" value="4"/>
</dbReference>
<feature type="compositionally biased region" description="Basic residues" evidence="14">
    <location>
        <begin position="367"/>
        <end position="381"/>
    </location>
</feature>
<name>A0AAV7UY39_PLEWA</name>
<evidence type="ECO:0000256" key="5">
    <source>
        <dbReference type="ARBA" id="ARBA00022737"/>
    </source>
</evidence>
<evidence type="ECO:0000256" key="4">
    <source>
        <dbReference type="ARBA" id="ARBA00022618"/>
    </source>
</evidence>
<dbReference type="GO" id="GO:0051301">
    <property type="term" value="P:cell division"/>
    <property type="evidence" value="ECO:0007669"/>
    <property type="project" value="UniProtKB-KW"/>
</dbReference>
<keyword evidence="5" id="KW-0677">Repeat</keyword>
<keyword evidence="2" id="KW-0963">Cytoplasm</keyword>
<dbReference type="FunFam" id="3.80.10.10:FF:000148">
    <property type="entry name" value="Leucine rich repeat and coiled-coil centrosomal protein 1"/>
    <property type="match status" value="1"/>
</dbReference>
<dbReference type="PANTHER" id="PTHR15454:SF34">
    <property type="entry name" value="LEUCINE-RICH REPEAT AND COILED-COIL DOMAIN-CONTAINING PROTEIN 1"/>
    <property type="match status" value="1"/>
</dbReference>
<dbReference type="Pfam" id="PF12799">
    <property type="entry name" value="LRR_4"/>
    <property type="match status" value="1"/>
</dbReference>
<accession>A0AAV7UY39</accession>
<comment type="similarity">
    <text evidence="11">Belongs to the LRRCC1 family.</text>
</comment>
<dbReference type="Proteomes" id="UP001066276">
    <property type="component" value="Chromosome 2_2"/>
</dbReference>
<dbReference type="SMART" id="SM00365">
    <property type="entry name" value="LRR_SD22"/>
    <property type="match status" value="4"/>
</dbReference>
<keyword evidence="16" id="KW-1185">Reference proteome</keyword>
<feature type="coiled-coil region" evidence="13">
    <location>
        <begin position="480"/>
        <end position="542"/>
    </location>
</feature>
<comment type="caution">
    <text evidence="15">The sequence shown here is derived from an EMBL/GenBank/DDBJ whole genome shotgun (WGS) entry which is preliminary data.</text>
</comment>
<dbReference type="InterPro" id="IPR001611">
    <property type="entry name" value="Leu-rich_rpt"/>
</dbReference>
<evidence type="ECO:0000256" key="2">
    <source>
        <dbReference type="ARBA" id="ARBA00022490"/>
    </source>
</evidence>
<protein>
    <recommendedName>
        <fullName evidence="12">Leucine-rich repeat and coiled-coil domain-containing protein 1</fullName>
    </recommendedName>
</protein>
<feature type="compositionally biased region" description="Polar residues" evidence="14">
    <location>
        <begin position="343"/>
        <end position="366"/>
    </location>
</feature>
<evidence type="ECO:0000256" key="11">
    <source>
        <dbReference type="ARBA" id="ARBA00061329"/>
    </source>
</evidence>
<evidence type="ECO:0000256" key="10">
    <source>
        <dbReference type="ARBA" id="ARBA00054059"/>
    </source>
</evidence>
<keyword evidence="3" id="KW-0433">Leucine-rich repeat</keyword>
<organism evidence="15 16">
    <name type="scientific">Pleurodeles waltl</name>
    <name type="common">Iberian ribbed newt</name>
    <dbReference type="NCBI Taxonomy" id="8319"/>
    <lineage>
        <taxon>Eukaryota</taxon>
        <taxon>Metazoa</taxon>
        <taxon>Chordata</taxon>
        <taxon>Craniata</taxon>
        <taxon>Vertebrata</taxon>
        <taxon>Euteleostomi</taxon>
        <taxon>Amphibia</taxon>
        <taxon>Batrachia</taxon>
        <taxon>Caudata</taxon>
        <taxon>Salamandroidea</taxon>
        <taxon>Salamandridae</taxon>
        <taxon>Pleurodelinae</taxon>
        <taxon>Pleurodeles</taxon>
    </lineage>
</organism>
<evidence type="ECO:0000313" key="15">
    <source>
        <dbReference type="EMBL" id="KAJ1192849.1"/>
    </source>
</evidence>
<evidence type="ECO:0000256" key="3">
    <source>
        <dbReference type="ARBA" id="ARBA00022614"/>
    </source>
</evidence>
<feature type="coiled-coil region" evidence="13">
    <location>
        <begin position="785"/>
        <end position="1032"/>
    </location>
</feature>
<proteinExistence type="inferred from homology"/>
<dbReference type="EMBL" id="JANPWB010000004">
    <property type="protein sequence ID" value="KAJ1192849.1"/>
    <property type="molecule type" value="Genomic_DNA"/>
</dbReference>
<dbReference type="InterPro" id="IPR025875">
    <property type="entry name" value="Leu-rich_rpt_4"/>
</dbReference>
<keyword evidence="8" id="KW-0206">Cytoskeleton</keyword>
<comment type="function">
    <text evidence="10">Required for the organization of the mitotic spindle. Maintains the structural integrity of centrosomes during mitosis.</text>
</comment>
<evidence type="ECO:0000256" key="1">
    <source>
        <dbReference type="ARBA" id="ARBA00004114"/>
    </source>
</evidence>
<dbReference type="InterPro" id="IPR032675">
    <property type="entry name" value="LRR_dom_sf"/>
</dbReference>
<dbReference type="GO" id="GO:0005814">
    <property type="term" value="C:centriole"/>
    <property type="evidence" value="ECO:0007669"/>
    <property type="project" value="UniProtKB-SubCell"/>
</dbReference>
<feature type="region of interest" description="Disordered" evidence="14">
    <location>
        <begin position="311"/>
        <end position="421"/>
    </location>
</feature>
<evidence type="ECO:0000313" key="16">
    <source>
        <dbReference type="Proteomes" id="UP001066276"/>
    </source>
</evidence>
<keyword evidence="4" id="KW-0132">Cell division</keyword>
<dbReference type="FunFam" id="3.80.10.10:FF:000171">
    <property type="entry name" value="Leucine rich repeat and coiled-coil centrosomal protein 1"/>
    <property type="match status" value="1"/>
</dbReference>
<reference evidence="15" key="1">
    <citation type="journal article" date="2022" name="bioRxiv">
        <title>Sequencing and chromosome-scale assembly of the giantPleurodeles waltlgenome.</title>
        <authorList>
            <person name="Brown T."/>
            <person name="Elewa A."/>
            <person name="Iarovenko S."/>
            <person name="Subramanian E."/>
            <person name="Araus A.J."/>
            <person name="Petzold A."/>
            <person name="Susuki M."/>
            <person name="Suzuki K.-i.T."/>
            <person name="Hayashi T."/>
            <person name="Toyoda A."/>
            <person name="Oliveira C."/>
            <person name="Osipova E."/>
            <person name="Leigh N.D."/>
            <person name="Simon A."/>
            <person name="Yun M.H."/>
        </authorList>
    </citation>
    <scope>NUCLEOTIDE SEQUENCE</scope>
    <source>
        <strain evidence="15">20211129_DDA</strain>
        <tissue evidence="15">Liver</tissue>
    </source>
</reference>
<sequence length="1033" mass="118439">MASDVSDSAELSLIDRNITSLLEVSISTHLRSLNLHCNKVAKIEGLGHAWDLQHLDLSSNCIARIEGLASLTQLRTLNLSCNMITQVEGLEKLMKLTKVNLSYNRINDLTGFLSLHGNAHKVSHIYLHSNCISNLNHLLQSLVGLHSLRSLTLEKNGKGNPVCQITGYRQVILQTIPQLNCLDGKNRLGESENIEEDFMDLPNLDFLEYFASLNSNHHQGKSASNLPVTTPRINEVLLRYRQHNGAPVSSTLGSRKDADTSSDPETTTSDDVDKLNREMRLKKLEDQIAELLQKPSSPRVVTPVKVMKAKRETDLTSESDYGSGKENGSVLKKTKIPTCRKAMQTSKQPGNQNPKAKISDSGQKQNLTKRVRQSTQIKRRLYSSTSSGNINTEEETTLPKDLTSAPKNKQGKTDTSKIAEESTYRALVQELDHEREKRWKAEQTVTKLTDHIKQLQSQSKEEKDINSMAVYTTDRLKELLLKERNNKTKLQAVIEHLNAETQRLENELKLAMTKEQDQNRTVKKLEDALAKMETKSLRQEAVEMKQIQEAELRATAAHRETDLLRVAVRQQKEKVQQLHELLTSREQAHRKELEARVMLNGPEFQAALAKEIKKEGQRHSLHVNELQEKINLSKQQYMELEDEFRVALTIEAKRFQEVKDGFESVTTDLTEHKSALLQSKQREKQSSTLIQELTLMVKEQKTRIAEITKSKEEAVSDLKKKLRAFEDTADEEKRKALQVELLKQDKAKLISQLTAQESVIDGLRAERKIWGQELAQQGVSLAQDRGKLEAKIEVLTAEVETLKKQNERDNDALRIKAKVVEDQTETIRKLKEGLQDRDEQVRKLRDENIVIQKTFQAQIDDQSAQLEDLKLRLERQSERKEELKQLLEDRDTELEDLKKEYSMMNRKWQDKAELLTQLEAQVKQMKEHFDSKERKLIEERNKSIQSQKIVVEKLHSVDDAFRRQLESVVASHQAELIQLSNEKQKEIEAANEKVYHVEEEMRQLLRETAHSKKAMEEKIKRLTSALSDIQQDL</sequence>
<feature type="region of interest" description="Disordered" evidence="14">
    <location>
        <begin position="244"/>
        <end position="276"/>
    </location>
</feature>
<gene>
    <name evidence="15" type="ORF">NDU88_002155</name>
</gene>
<feature type="compositionally biased region" description="Basic and acidic residues" evidence="14">
    <location>
        <begin position="411"/>
        <end position="421"/>
    </location>
</feature>
<evidence type="ECO:0000256" key="14">
    <source>
        <dbReference type="SAM" id="MobiDB-lite"/>
    </source>
</evidence>
<dbReference type="SUPFAM" id="SSF52058">
    <property type="entry name" value="L domain-like"/>
    <property type="match status" value="1"/>
</dbReference>
<feature type="compositionally biased region" description="Polar residues" evidence="14">
    <location>
        <begin position="382"/>
        <end position="391"/>
    </location>
</feature>
<dbReference type="GO" id="GO:0005737">
    <property type="term" value="C:cytoplasm"/>
    <property type="evidence" value="ECO:0007669"/>
    <property type="project" value="TreeGrafter"/>
</dbReference>
<dbReference type="AlphaFoldDB" id="A0AAV7UY39"/>
<keyword evidence="7 13" id="KW-0175">Coiled coil</keyword>
<evidence type="ECO:0000256" key="6">
    <source>
        <dbReference type="ARBA" id="ARBA00022776"/>
    </source>
</evidence>
<dbReference type="GO" id="GO:0005813">
    <property type="term" value="C:centrosome"/>
    <property type="evidence" value="ECO:0007669"/>
    <property type="project" value="TreeGrafter"/>
</dbReference>
<dbReference type="PANTHER" id="PTHR15454">
    <property type="entry name" value="NISCHARIN RELATED"/>
    <property type="match status" value="1"/>
</dbReference>
<feature type="coiled-coil region" evidence="13">
    <location>
        <begin position="708"/>
        <end position="735"/>
    </location>
</feature>
<keyword evidence="9" id="KW-0131">Cell cycle</keyword>
<comment type="subcellular location">
    <subcellularLocation>
        <location evidence="1">Cytoplasm</location>
        <location evidence="1">Cytoskeleton</location>
        <location evidence="1">Microtubule organizing center</location>
        <location evidence="1">Centrosome</location>
        <location evidence="1">Centriole</location>
    </subcellularLocation>
</comment>
<dbReference type="Gene3D" id="3.80.10.10">
    <property type="entry name" value="Ribonuclease Inhibitor"/>
    <property type="match status" value="2"/>
</dbReference>
<evidence type="ECO:0000256" key="12">
    <source>
        <dbReference type="ARBA" id="ARBA00067351"/>
    </source>
</evidence>
<keyword evidence="6" id="KW-0498">Mitosis</keyword>
<evidence type="ECO:0000256" key="7">
    <source>
        <dbReference type="ARBA" id="ARBA00023054"/>
    </source>
</evidence>